<protein>
    <submittedName>
        <fullName evidence="6">Uncharacterized protein</fullName>
    </submittedName>
</protein>
<dbReference type="Proteomes" id="UP000708208">
    <property type="component" value="Unassembled WGS sequence"/>
</dbReference>
<reference evidence="6" key="1">
    <citation type="submission" date="2021-06" db="EMBL/GenBank/DDBJ databases">
        <authorList>
            <person name="Hodson N. C."/>
            <person name="Mongue J. A."/>
            <person name="Jaron S. K."/>
        </authorList>
    </citation>
    <scope>NUCLEOTIDE SEQUENCE</scope>
</reference>
<dbReference type="GO" id="GO:0016020">
    <property type="term" value="C:membrane"/>
    <property type="evidence" value="ECO:0007669"/>
    <property type="project" value="UniProtKB-SubCell"/>
</dbReference>
<evidence type="ECO:0000256" key="2">
    <source>
        <dbReference type="ARBA" id="ARBA00022692"/>
    </source>
</evidence>
<keyword evidence="4 5" id="KW-0472">Membrane</keyword>
<keyword evidence="7" id="KW-1185">Reference proteome</keyword>
<evidence type="ECO:0000256" key="4">
    <source>
        <dbReference type="ARBA" id="ARBA00023136"/>
    </source>
</evidence>
<evidence type="ECO:0000256" key="3">
    <source>
        <dbReference type="ARBA" id="ARBA00022989"/>
    </source>
</evidence>
<organism evidence="6 7">
    <name type="scientific">Allacma fusca</name>
    <dbReference type="NCBI Taxonomy" id="39272"/>
    <lineage>
        <taxon>Eukaryota</taxon>
        <taxon>Metazoa</taxon>
        <taxon>Ecdysozoa</taxon>
        <taxon>Arthropoda</taxon>
        <taxon>Hexapoda</taxon>
        <taxon>Collembola</taxon>
        <taxon>Symphypleona</taxon>
        <taxon>Sminthuridae</taxon>
        <taxon>Allacma</taxon>
    </lineage>
</organism>
<dbReference type="PANTHER" id="PTHR23507:SF1">
    <property type="entry name" value="FI18259P1-RELATED"/>
    <property type="match status" value="1"/>
</dbReference>
<dbReference type="InterPro" id="IPR011701">
    <property type="entry name" value="MFS"/>
</dbReference>
<dbReference type="GO" id="GO:0022857">
    <property type="term" value="F:transmembrane transporter activity"/>
    <property type="evidence" value="ECO:0007669"/>
    <property type="project" value="InterPro"/>
</dbReference>
<evidence type="ECO:0000256" key="1">
    <source>
        <dbReference type="ARBA" id="ARBA00004141"/>
    </source>
</evidence>
<gene>
    <name evidence="6" type="ORF">AFUS01_LOCUS29976</name>
</gene>
<dbReference type="EMBL" id="CAJVCH010452049">
    <property type="protein sequence ID" value="CAG7819537.1"/>
    <property type="molecule type" value="Genomic_DNA"/>
</dbReference>
<feature type="transmembrane region" description="Helical" evidence="5">
    <location>
        <begin position="147"/>
        <end position="165"/>
    </location>
</feature>
<name>A0A8J2PDK6_9HEXA</name>
<feature type="transmembrane region" description="Helical" evidence="5">
    <location>
        <begin position="115"/>
        <end position="135"/>
    </location>
</feature>
<dbReference type="AlphaFoldDB" id="A0A8J2PDK6"/>
<keyword evidence="2 5" id="KW-0812">Transmembrane</keyword>
<comment type="subcellular location">
    <subcellularLocation>
        <location evidence="1">Membrane</location>
        <topology evidence="1">Multi-pass membrane protein</topology>
    </subcellularLocation>
</comment>
<dbReference type="Pfam" id="PF07690">
    <property type="entry name" value="MFS_1"/>
    <property type="match status" value="1"/>
</dbReference>
<keyword evidence="3 5" id="KW-1133">Transmembrane helix</keyword>
<evidence type="ECO:0000313" key="6">
    <source>
        <dbReference type="EMBL" id="CAG7819537.1"/>
    </source>
</evidence>
<feature type="transmembrane region" description="Helical" evidence="5">
    <location>
        <begin position="177"/>
        <end position="200"/>
    </location>
</feature>
<evidence type="ECO:0000256" key="5">
    <source>
        <dbReference type="SAM" id="Phobius"/>
    </source>
</evidence>
<dbReference type="OrthoDB" id="3026777at2759"/>
<comment type="caution">
    <text evidence="6">The sequence shown here is derived from an EMBL/GenBank/DDBJ whole genome shotgun (WGS) entry which is preliminary data.</text>
</comment>
<feature type="transmembrane region" description="Helical" evidence="5">
    <location>
        <begin position="220"/>
        <end position="242"/>
    </location>
</feature>
<evidence type="ECO:0000313" key="7">
    <source>
        <dbReference type="Proteomes" id="UP000708208"/>
    </source>
</evidence>
<accession>A0A8J2PDK6</accession>
<proteinExistence type="predicted"/>
<dbReference type="PANTHER" id="PTHR23507">
    <property type="entry name" value="ZGC:174356"/>
    <property type="match status" value="1"/>
</dbReference>
<sequence length="243" mass="26466">MGKKSGGKTRKRTVPLHPLDLDPSQSVVSVNTNASVEPGSDRGIPGPSVWRLVDIEPLLMIHLVASMIGYVGNQNLLVVKACTVDLGLDEKMCLSIGQKTVQDEQDIQKLLTSLVMWRSIIGNFLPMILVAQIGAWSDKYGRKLPMIMVMFTFFVEYVFMMWSAYYRDQISAWKTGLIASGISSLAGNNACFGMALFSYISDVTPKDKLTARTSISGSCYFLGILVGLTIGGHLASAPLPLVN</sequence>